<dbReference type="InterPro" id="IPR015168">
    <property type="entry name" value="SsuA/THI5"/>
</dbReference>
<comment type="subcellular location">
    <subcellularLocation>
        <location evidence="1">Periplasm</location>
    </subcellularLocation>
</comment>
<dbReference type="PANTHER" id="PTHR30024:SF47">
    <property type="entry name" value="TAURINE-BINDING PERIPLASMIC PROTEIN"/>
    <property type="match status" value="1"/>
</dbReference>
<dbReference type="GO" id="GO:0042918">
    <property type="term" value="P:alkanesulfonate transmembrane transport"/>
    <property type="evidence" value="ECO:0007669"/>
    <property type="project" value="TreeGrafter"/>
</dbReference>
<name>A0A0F9UUP8_9ZZZZ</name>
<gene>
    <name evidence="5" type="ORF">LCGC14_0563240</name>
</gene>
<sequence length="331" mass="34660">MKLHLCTAALAFAAIGVASPALSQEQLTVAYFQEWPMPFQFAKAQGTYDEKLGVPVNWVAFESGTAMSAAMAAGNVQIAVSQGVLPFIAATSAGQDLKIIDIAASYADNENCVVAARLEIDKDSAAELEGKRVAVPMGTGAQYTFLQLMEHLKVDTSTMSIVDMAPAEGAAALSQGNVDMACGWGGALARMQEYGNVLLSGAEKEEIGILSFDLITTTGSFAAEQPQLLADFVAVTAQVNAAWNAGDQREEMLPVIAQDAGMETAVAGDTIDDFEFLSVDQLLSDDWLGARVGAYIDGAAAFFNDVGTVPEILPSYGALIDTAPLADVAGR</sequence>
<evidence type="ECO:0000256" key="2">
    <source>
        <dbReference type="ARBA" id="ARBA00010742"/>
    </source>
</evidence>
<accession>A0A0F9UUP8</accession>
<evidence type="ECO:0000259" key="4">
    <source>
        <dbReference type="Pfam" id="PF09084"/>
    </source>
</evidence>
<dbReference type="AlphaFoldDB" id="A0A0F9UUP8"/>
<comment type="similarity">
    <text evidence="2">Belongs to the bacterial solute-binding protein SsuA/TauA family.</text>
</comment>
<evidence type="ECO:0000313" key="5">
    <source>
        <dbReference type="EMBL" id="KKN57343.1"/>
    </source>
</evidence>
<reference evidence="5" key="1">
    <citation type="journal article" date="2015" name="Nature">
        <title>Complex archaea that bridge the gap between prokaryotes and eukaryotes.</title>
        <authorList>
            <person name="Spang A."/>
            <person name="Saw J.H."/>
            <person name="Jorgensen S.L."/>
            <person name="Zaremba-Niedzwiedzka K."/>
            <person name="Martijn J."/>
            <person name="Lind A.E."/>
            <person name="van Eijk R."/>
            <person name="Schleper C."/>
            <person name="Guy L."/>
            <person name="Ettema T.J."/>
        </authorList>
    </citation>
    <scope>NUCLEOTIDE SEQUENCE</scope>
</reference>
<comment type="caution">
    <text evidence="5">The sequence shown here is derived from an EMBL/GenBank/DDBJ whole genome shotgun (WGS) entry which is preliminary data.</text>
</comment>
<dbReference type="SUPFAM" id="SSF53850">
    <property type="entry name" value="Periplasmic binding protein-like II"/>
    <property type="match status" value="1"/>
</dbReference>
<evidence type="ECO:0000256" key="3">
    <source>
        <dbReference type="ARBA" id="ARBA00022729"/>
    </source>
</evidence>
<dbReference type="Gene3D" id="3.40.190.10">
    <property type="entry name" value="Periplasmic binding protein-like II"/>
    <property type="match status" value="2"/>
</dbReference>
<protein>
    <recommendedName>
        <fullName evidence="4">SsuA/THI5-like domain-containing protein</fullName>
    </recommendedName>
</protein>
<dbReference type="GO" id="GO:0042597">
    <property type="term" value="C:periplasmic space"/>
    <property type="evidence" value="ECO:0007669"/>
    <property type="project" value="UniProtKB-SubCell"/>
</dbReference>
<organism evidence="5">
    <name type="scientific">marine sediment metagenome</name>
    <dbReference type="NCBI Taxonomy" id="412755"/>
    <lineage>
        <taxon>unclassified sequences</taxon>
        <taxon>metagenomes</taxon>
        <taxon>ecological metagenomes</taxon>
    </lineage>
</organism>
<dbReference type="EMBL" id="LAZR01000808">
    <property type="protein sequence ID" value="KKN57343.1"/>
    <property type="molecule type" value="Genomic_DNA"/>
</dbReference>
<proteinExistence type="inferred from homology"/>
<dbReference type="Pfam" id="PF09084">
    <property type="entry name" value="NMT1"/>
    <property type="match status" value="1"/>
</dbReference>
<dbReference type="PANTHER" id="PTHR30024">
    <property type="entry name" value="ALIPHATIC SULFONATES-BINDING PROTEIN-RELATED"/>
    <property type="match status" value="1"/>
</dbReference>
<evidence type="ECO:0000256" key="1">
    <source>
        <dbReference type="ARBA" id="ARBA00004418"/>
    </source>
</evidence>
<feature type="domain" description="SsuA/THI5-like" evidence="4">
    <location>
        <begin position="38"/>
        <end position="238"/>
    </location>
</feature>
<keyword evidence="3" id="KW-0732">Signal</keyword>